<keyword evidence="4" id="KW-1015">Disulfide bond</keyword>
<dbReference type="PROSITE" id="PS00194">
    <property type="entry name" value="THIOREDOXIN_1"/>
    <property type="match status" value="1"/>
</dbReference>
<evidence type="ECO:0000256" key="1">
    <source>
        <dbReference type="ARBA" id="ARBA00003318"/>
    </source>
</evidence>
<dbReference type="Gene3D" id="3.40.30.10">
    <property type="entry name" value="Glutaredoxin"/>
    <property type="match status" value="1"/>
</dbReference>
<dbReference type="InterPro" id="IPR013766">
    <property type="entry name" value="Thioredoxin_domain"/>
</dbReference>
<comment type="caution">
    <text evidence="6">The sequence shown here is derived from an EMBL/GenBank/DDBJ whole genome shotgun (WGS) entry which is preliminary data.</text>
</comment>
<reference evidence="6" key="1">
    <citation type="submission" date="2020-01" db="EMBL/GenBank/DDBJ databases">
        <title>Development of genomics and gene disruption for Polysphondylium violaceum indicates a role for the polyketide synthase stlB in stalk morphogenesis.</title>
        <authorList>
            <person name="Narita B."/>
            <person name="Kawabe Y."/>
            <person name="Kin K."/>
            <person name="Saito T."/>
            <person name="Gibbs R."/>
            <person name="Kuspa A."/>
            <person name="Muzny D."/>
            <person name="Queller D."/>
            <person name="Richards S."/>
            <person name="Strassman J."/>
            <person name="Sucgang R."/>
            <person name="Worley K."/>
            <person name="Schaap P."/>
        </authorList>
    </citation>
    <scope>NUCLEOTIDE SEQUENCE</scope>
    <source>
        <strain evidence="6">QSvi11</strain>
    </source>
</reference>
<keyword evidence="3" id="KW-0249">Electron transport</keyword>
<accession>A0A8J4PSB3</accession>
<dbReference type="CDD" id="cd02947">
    <property type="entry name" value="TRX_family"/>
    <property type="match status" value="1"/>
</dbReference>
<protein>
    <recommendedName>
        <fullName evidence="5">Thioredoxin domain-containing protein</fullName>
    </recommendedName>
</protein>
<feature type="domain" description="Thioredoxin" evidence="5">
    <location>
        <begin position="1"/>
        <end position="111"/>
    </location>
</feature>
<keyword evidence="7" id="KW-1185">Reference proteome</keyword>
<evidence type="ECO:0000256" key="3">
    <source>
        <dbReference type="ARBA" id="ARBA00022982"/>
    </source>
</evidence>
<organism evidence="6 7">
    <name type="scientific">Polysphondylium violaceum</name>
    <dbReference type="NCBI Taxonomy" id="133409"/>
    <lineage>
        <taxon>Eukaryota</taxon>
        <taxon>Amoebozoa</taxon>
        <taxon>Evosea</taxon>
        <taxon>Eumycetozoa</taxon>
        <taxon>Dictyostelia</taxon>
        <taxon>Dictyosteliales</taxon>
        <taxon>Dictyosteliaceae</taxon>
        <taxon>Polysphondylium</taxon>
    </lineage>
</organism>
<comment type="function">
    <text evidence="1">Participates in various redox reactions through the reversible oxidation of its active center dithiol to a disulfide and catalyzes dithiol-disulfide exchange reactions.</text>
</comment>
<evidence type="ECO:0000256" key="2">
    <source>
        <dbReference type="ARBA" id="ARBA00022448"/>
    </source>
</evidence>
<evidence type="ECO:0000313" key="7">
    <source>
        <dbReference type="Proteomes" id="UP000695562"/>
    </source>
</evidence>
<dbReference type="Proteomes" id="UP000695562">
    <property type="component" value="Unassembled WGS sequence"/>
</dbReference>
<keyword evidence="2" id="KW-0813">Transport</keyword>
<dbReference type="EMBL" id="AJWJ01000293">
    <property type="protein sequence ID" value="KAF2072291.1"/>
    <property type="molecule type" value="Genomic_DNA"/>
</dbReference>
<evidence type="ECO:0000259" key="5">
    <source>
        <dbReference type="PROSITE" id="PS51352"/>
    </source>
</evidence>
<sequence>MAGEYLEPKNTAEYNAFFESNKGKPMLVYLTATWCGPCRAIAPVFTRLAGEYPTIVFIKVDVDNCAEVPIVQSVTGVPSFYGYDKSGNSIDNFAGANPAKVKELAEKLKAL</sequence>
<dbReference type="Pfam" id="PF00085">
    <property type="entry name" value="Thioredoxin"/>
    <property type="match status" value="1"/>
</dbReference>
<dbReference type="AlphaFoldDB" id="A0A8J4PSB3"/>
<dbReference type="PROSITE" id="PS51352">
    <property type="entry name" value="THIOREDOXIN_2"/>
    <property type="match status" value="1"/>
</dbReference>
<dbReference type="InterPro" id="IPR017937">
    <property type="entry name" value="Thioredoxin_CS"/>
</dbReference>
<proteinExistence type="predicted"/>
<gene>
    <name evidence="6" type="ORF">CYY_006398</name>
</gene>
<evidence type="ECO:0000256" key="4">
    <source>
        <dbReference type="ARBA" id="ARBA00023157"/>
    </source>
</evidence>
<dbReference type="SUPFAM" id="SSF52833">
    <property type="entry name" value="Thioredoxin-like"/>
    <property type="match status" value="1"/>
</dbReference>
<dbReference type="PANTHER" id="PTHR46115">
    <property type="entry name" value="THIOREDOXIN-LIKE PROTEIN 1"/>
    <property type="match status" value="1"/>
</dbReference>
<dbReference type="InterPro" id="IPR036249">
    <property type="entry name" value="Thioredoxin-like_sf"/>
</dbReference>
<name>A0A8J4PSB3_9MYCE</name>
<dbReference type="OrthoDB" id="25146at2759"/>
<evidence type="ECO:0000313" key="6">
    <source>
        <dbReference type="EMBL" id="KAF2072291.1"/>
    </source>
</evidence>